<reference evidence="1 2" key="1">
    <citation type="journal article" date="2012" name="Sci. Rep.">
        <title>Genomic perspectives on the evolution of fungal entomopathogenicity in Beauveria bassiana.</title>
        <authorList>
            <person name="Xiao G."/>
            <person name="Ying S.H."/>
            <person name="Zheng P."/>
            <person name="Wang Z.L."/>
            <person name="Zhang S."/>
            <person name="Xie X.Q."/>
            <person name="Shang Y."/>
            <person name="St Leger R.J."/>
            <person name="Zhao G.P."/>
            <person name="Wang C."/>
            <person name="Feng M.G."/>
        </authorList>
    </citation>
    <scope>NUCLEOTIDE SEQUENCE [LARGE SCALE GENOMIC DNA]</scope>
    <source>
        <strain evidence="1 2">ARSEF 2860</strain>
    </source>
</reference>
<evidence type="ECO:0000313" key="1">
    <source>
        <dbReference type="EMBL" id="EJP69831.1"/>
    </source>
</evidence>
<accession>J5K6W8</accession>
<dbReference type="EMBL" id="JH725151">
    <property type="protein sequence ID" value="EJP69831.1"/>
    <property type="molecule type" value="Genomic_DNA"/>
</dbReference>
<dbReference type="RefSeq" id="XP_008594019.1">
    <property type="nucleotide sequence ID" value="XM_008595797.1"/>
</dbReference>
<dbReference type="PANTHER" id="PTHR37535">
    <property type="entry name" value="FLUG DOMAIN PROTEIN"/>
    <property type="match status" value="1"/>
</dbReference>
<organism evidence="1 2">
    <name type="scientific">Beauveria bassiana (strain ARSEF 2860)</name>
    <name type="common">White muscardine disease fungus</name>
    <name type="synonym">Tritirachium shiotae</name>
    <dbReference type="NCBI Taxonomy" id="655819"/>
    <lineage>
        <taxon>Eukaryota</taxon>
        <taxon>Fungi</taxon>
        <taxon>Dikarya</taxon>
        <taxon>Ascomycota</taxon>
        <taxon>Pezizomycotina</taxon>
        <taxon>Sordariomycetes</taxon>
        <taxon>Hypocreomycetidae</taxon>
        <taxon>Hypocreales</taxon>
        <taxon>Cordycipitaceae</taxon>
        <taxon>Beauveria</taxon>
    </lineage>
</organism>
<dbReference type="GeneID" id="19883712"/>
<dbReference type="Pfam" id="PF11917">
    <property type="entry name" value="DUF3435"/>
    <property type="match status" value="1"/>
</dbReference>
<name>J5K6W8_BEAB2</name>
<dbReference type="Proteomes" id="UP000002762">
    <property type="component" value="Unassembled WGS sequence"/>
</dbReference>
<dbReference type="STRING" id="655819.J5K6W8"/>
<gene>
    <name evidence="1" type="ORF">BBA_00700</name>
</gene>
<dbReference type="PANTHER" id="PTHR37535:SF4">
    <property type="entry name" value="FLUG DOMAIN-CONTAINING PROTEIN"/>
    <property type="match status" value="1"/>
</dbReference>
<dbReference type="InterPro" id="IPR021842">
    <property type="entry name" value="DUF3435"/>
</dbReference>
<proteinExistence type="predicted"/>
<protein>
    <submittedName>
        <fullName evidence="1">FluG domain-containing protein</fullName>
    </submittedName>
</protein>
<sequence length="385" mass="44287">MRRGNANALLKVAPNPVVDQVMRHDPMTGCLANAYLNRRVGFNTQDAYLERDPSADGLTKAFSHMSIRCNPEVPRDIPKAELAKLPPPPEVVKLTREVKRTSMQLRQQYGYIKSAPKKIKAKYSQLRCDLRILEKAFRCDMTKVYQEEYRRRMHNEELERKLNGMAIEEKTEPAVEHQLPERSSLQNILCDFSTDMSLEDITVRKVRAIDIMVCLAACREVRQVRSVPSQEASRESSPGVAEVKLVLKPEPFENFPLLLGKTQCIYCVGDERLTPAARMRNFKRVSHMMDHVENVHLRHEKGNERVFILCHHLDSSELILGRWKRYCNEMNVGDWRATIVNLSRATTMDFFLFVCGNYKVRSWGSLEGYPPVPAALHDCHRALHG</sequence>
<dbReference type="AlphaFoldDB" id="J5K6W8"/>
<evidence type="ECO:0000313" key="2">
    <source>
        <dbReference type="Proteomes" id="UP000002762"/>
    </source>
</evidence>
<dbReference type="InParanoid" id="J5K6W8"/>
<keyword evidence="2" id="KW-1185">Reference proteome</keyword>
<dbReference type="HOGENOM" id="CLU_011937_1_0_1"/>